<feature type="transmembrane region" description="Helical" evidence="1">
    <location>
        <begin position="111"/>
        <end position="137"/>
    </location>
</feature>
<dbReference type="STRING" id="385682.SAMN05444380_102184"/>
<keyword evidence="1" id="KW-1133">Transmembrane helix</keyword>
<dbReference type="AlphaFoldDB" id="A0A1I1VHR2"/>
<feature type="domain" description="DUF4395" evidence="2">
    <location>
        <begin position="14"/>
        <end position="140"/>
    </location>
</feature>
<keyword evidence="1" id="KW-0812">Transmembrane</keyword>
<gene>
    <name evidence="3" type="ORF">SAMN05444380_102184</name>
</gene>
<dbReference type="Pfam" id="PF14340">
    <property type="entry name" value="DUF4395"/>
    <property type="match status" value="1"/>
</dbReference>
<feature type="transmembrane region" description="Helical" evidence="1">
    <location>
        <begin position="87"/>
        <end position="105"/>
    </location>
</feature>
<reference evidence="3 4" key="1">
    <citation type="submission" date="2016-10" db="EMBL/GenBank/DDBJ databases">
        <authorList>
            <person name="de Groot N.N."/>
        </authorList>
    </citation>
    <scope>NUCLEOTIDE SEQUENCE [LARGE SCALE GENOMIC DNA]</scope>
    <source>
        <strain evidence="3 4">DSM 19012</strain>
    </source>
</reference>
<keyword evidence="1" id="KW-0472">Membrane</keyword>
<evidence type="ECO:0000313" key="3">
    <source>
        <dbReference type="EMBL" id="SFD82389.1"/>
    </source>
</evidence>
<dbReference type="EMBL" id="FONA01000002">
    <property type="protein sequence ID" value="SFD82389.1"/>
    <property type="molecule type" value="Genomic_DNA"/>
</dbReference>
<evidence type="ECO:0000313" key="4">
    <source>
        <dbReference type="Proteomes" id="UP000181976"/>
    </source>
</evidence>
<dbReference type="Proteomes" id="UP000181976">
    <property type="component" value="Unassembled WGS sequence"/>
</dbReference>
<dbReference type="OrthoDB" id="1261922at2"/>
<organism evidence="3 4">
    <name type="scientific">Thermophagus xiamenensis</name>
    <dbReference type="NCBI Taxonomy" id="385682"/>
    <lineage>
        <taxon>Bacteria</taxon>
        <taxon>Pseudomonadati</taxon>
        <taxon>Bacteroidota</taxon>
        <taxon>Bacteroidia</taxon>
        <taxon>Marinilabiliales</taxon>
        <taxon>Marinilabiliaceae</taxon>
        <taxon>Thermophagus</taxon>
    </lineage>
</organism>
<feature type="transmembrane region" description="Helical" evidence="1">
    <location>
        <begin position="25"/>
        <end position="51"/>
    </location>
</feature>
<evidence type="ECO:0000256" key="1">
    <source>
        <dbReference type="SAM" id="Phobius"/>
    </source>
</evidence>
<name>A0A1I1VHR2_9BACT</name>
<keyword evidence="4" id="KW-1185">Reference proteome</keyword>
<evidence type="ECO:0000259" key="2">
    <source>
        <dbReference type="Pfam" id="PF14340"/>
    </source>
</evidence>
<dbReference type="InParanoid" id="A0A1I1VHR2"/>
<accession>A0A1I1VHR2</accession>
<proteinExistence type="predicted"/>
<dbReference type="InterPro" id="IPR025508">
    <property type="entry name" value="DUF4395"/>
</dbReference>
<protein>
    <recommendedName>
        <fullName evidence="2">DUF4395 domain-containing protein</fullName>
    </recommendedName>
</protein>
<sequence length="149" mass="16620">MKTYAFCPISPHKINENVARINGAFTFLILLAFVYSGWFWLMAFLALDFLLRSTRLSPYSPIGIISRQMVKQLSLPPRMINAGPKIFAARIGLLFSVAILVTTILQYPATAIILTSILGLFSFLEAAFGICVACKIYPFVYNSLYKPQG</sequence>
<dbReference type="eggNOG" id="ENOG5032J0V">
    <property type="taxonomic scope" value="Bacteria"/>
</dbReference>
<dbReference type="RefSeq" id="WP_010528740.1">
    <property type="nucleotide sequence ID" value="NZ_AFSL01000095.1"/>
</dbReference>